<dbReference type="AlphaFoldDB" id="A0AAP5GYA6"/>
<dbReference type="Pfam" id="PF00175">
    <property type="entry name" value="NAD_binding_1"/>
    <property type="match status" value="1"/>
</dbReference>
<sequence>MLSENTIKVIKSTVPVLEVHGEAITRHFYKTMFTAHPELLNIFNHANQKQGRQQAALANMVYTAALHIDNLASILPAVRQVAHKHRSLGIVPEQYAIVGTYLLQAIKDVLGDAATDEIITAWGEAYQVIADAFIGIEQDMYATAEQQTGGWEGFRSFKVAKRVQESDIITSFYLYPEDGLPISSHEPGQYISIKIHPEGHPFTQIRQYSLSDAPDKPYYRISVKREQGSMDRPDGVISTYLHEHITEGSVVELSAPAGDFTLHAEDPRPIVLLSGGVGITPMISMLNTLAQKSDKRPITFIHANVDSANHAFREHVNLLADNNDNVRAYYCYTQPSSSDRDISCYHKEGYMDADWLRQIVDNLDATFYMCGSVPFMQSVYAALDEIGVSPDQIHYEFFGPKAQLIPSAEGV</sequence>
<dbReference type="NCBIfam" id="NF009805">
    <property type="entry name" value="PRK13289.1"/>
    <property type="match status" value="1"/>
</dbReference>
<keyword evidence="7 15" id="KW-0479">Metal-binding</keyword>
<dbReference type="CDD" id="cd14777">
    <property type="entry name" value="Yhb1-globin-like"/>
    <property type="match status" value="1"/>
</dbReference>
<comment type="cofactor">
    <cofactor evidence="15">
        <name>FAD</name>
        <dbReference type="ChEBI" id="CHEBI:57692"/>
    </cofactor>
    <text evidence="15">Binds 1 FAD per subunit.</text>
</comment>
<evidence type="ECO:0000256" key="9">
    <source>
        <dbReference type="ARBA" id="ARBA00022857"/>
    </source>
</evidence>
<dbReference type="InterPro" id="IPR039261">
    <property type="entry name" value="FNR_nucleotide-bd"/>
</dbReference>
<dbReference type="InterPro" id="IPR001433">
    <property type="entry name" value="OxRdtase_FAD/NAD-bd"/>
</dbReference>
<dbReference type="GO" id="GO:0046872">
    <property type="term" value="F:metal ion binding"/>
    <property type="evidence" value="ECO:0007669"/>
    <property type="project" value="UniProtKB-KW"/>
</dbReference>
<keyword evidence="5 15" id="KW-0561">Oxygen transport</keyword>
<dbReference type="FunFam" id="1.10.490.10:FF:000003">
    <property type="entry name" value="Flavohemoprotein"/>
    <property type="match status" value="1"/>
</dbReference>
<keyword evidence="11 15" id="KW-0408">Iron</keyword>
<feature type="domain" description="Globin" evidence="16">
    <location>
        <begin position="1"/>
        <end position="138"/>
    </location>
</feature>
<evidence type="ECO:0000256" key="4">
    <source>
        <dbReference type="ARBA" id="ARBA00022617"/>
    </source>
</evidence>
<dbReference type="Pfam" id="PF00042">
    <property type="entry name" value="Globin"/>
    <property type="match status" value="1"/>
</dbReference>
<keyword evidence="10 15" id="KW-0560">Oxidoreductase</keyword>
<dbReference type="SUPFAM" id="SSF52343">
    <property type="entry name" value="Ferredoxin reductase-like, C-terminal NADP-linked domain"/>
    <property type="match status" value="1"/>
</dbReference>
<dbReference type="InterPro" id="IPR009050">
    <property type="entry name" value="Globin-like_sf"/>
</dbReference>
<dbReference type="PROSITE" id="PS01033">
    <property type="entry name" value="GLOBIN"/>
    <property type="match status" value="1"/>
</dbReference>
<dbReference type="SUPFAM" id="SSF46458">
    <property type="entry name" value="Globin-like"/>
    <property type="match status" value="1"/>
</dbReference>
<evidence type="ECO:0000256" key="11">
    <source>
        <dbReference type="ARBA" id="ARBA00023004"/>
    </source>
</evidence>
<dbReference type="Proteomes" id="UP001254832">
    <property type="component" value="Unassembled WGS sequence"/>
</dbReference>
<dbReference type="RefSeq" id="WP_310136797.1">
    <property type="nucleotide sequence ID" value="NZ_JAVDTR010000002.1"/>
</dbReference>
<feature type="region of interest" description="Reductase" evidence="15">
    <location>
        <begin position="149"/>
        <end position="411"/>
    </location>
</feature>
<dbReference type="CDD" id="cd06184">
    <property type="entry name" value="flavohem_like_fad_nad_binding"/>
    <property type="match status" value="1"/>
</dbReference>
<dbReference type="GO" id="GO:0020037">
    <property type="term" value="F:heme binding"/>
    <property type="evidence" value="ECO:0007669"/>
    <property type="project" value="InterPro"/>
</dbReference>
<keyword evidence="8 15" id="KW-0274">FAD</keyword>
<feature type="binding site" description="proximal binding residue" evidence="15">
    <location>
        <position position="85"/>
    </location>
    <ligand>
        <name>heme b</name>
        <dbReference type="ChEBI" id="CHEBI:60344"/>
    </ligand>
    <ligandPart>
        <name>Fe</name>
        <dbReference type="ChEBI" id="CHEBI:18248"/>
    </ligandPart>
</feature>
<dbReference type="GO" id="GO:0046210">
    <property type="term" value="P:nitric oxide catabolic process"/>
    <property type="evidence" value="ECO:0007669"/>
    <property type="project" value="TreeGrafter"/>
</dbReference>
<dbReference type="GO" id="GO:0071949">
    <property type="term" value="F:FAD binding"/>
    <property type="evidence" value="ECO:0007669"/>
    <property type="project" value="InterPro"/>
</dbReference>
<organism evidence="18 19">
    <name type="scientific">Paenibacillus amylolyticus</name>
    <dbReference type="NCBI Taxonomy" id="1451"/>
    <lineage>
        <taxon>Bacteria</taxon>
        <taxon>Bacillati</taxon>
        <taxon>Bacillota</taxon>
        <taxon>Bacilli</taxon>
        <taxon>Bacillales</taxon>
        <taxon>Paenibacillaceae</taxon>
        <taxon>Paenibacillus</taxon>
    </lineage>
</organism>
<evidence type="ECO:0000259" key="16">
    <source>
        <dbReference type="PROSITE" id="PS01033"/>
    </source>
</evidence>
<evidence type="ECO:0000256" key="1">
    <source>
        <dbReference type="ARBA" id="ARBA00006401"/>
    </source>
</evidence>
<evidence type="ECO:0000256" key="5">
    <source>
        <dbReference type="ARBA" id="ARBA00022621"/>
    </source>
</evidence>
<feature type="site" description="Influences the redox potential of the prosthetic heme and FAD groups" evidence="15">
    <location>
        <position position="396"/>
    </location>
</feature>
<dbReference type="EC" id="1.14.12.17" evidence="15"/>
<evidence type="ECO:0000259" key="17">
    <source>
        <dbReference type="PROSITE" id="PS51384"/>
    </source>
</evidence>
<dbReference type="GO" id="GO:0071500">
    <property type="term" value="P:cellular response to nitrosative stress"/>
    <property type="evidence" value="ECO:0007669"/>
    <property type="project" value="TreeGrafter"/>
</dbReference>
<evidence type="ECO:0000313" key="19">
    <source>
        <dbReference type="Proteomes" id="UP001254832"/>
    </source>
</evidence>
<gene>
    <name evidence="15" type="primary">hmp</name>
    <name evidence="18" type="ORF">J2W91_000820</name>
</gene>
<dbReference type="GO" id="GO:0009636">
    <property type="term" value="P:response to toxic substance"/>
    <property type="evidence" value="ECO:0007669"/>
    <property type="project" value="UniProtKB-KW"/>
</dbReference>
<feature type="domain" description="FAD-binding FR-type" evidence="17">
    <location>
        <begin position="152"/>
        <end position="263"/>
    </location>
</feature>
<proteinExistence type="inferred from homology"/>
<comment type="catalytic activity">
    <reaction evidence="14 15">
        <text>2 nitric oxide + NADPH + 2 O2 = 2 nitrate + NADP(+) + H(+)</text>
        <dbReference type="Rhea" id="RHEA:19465"/>
        <dbReference type="ChEBI" id="CHEBI:15378"/>
        <dbReference type="ChEBI" id="CHEBI:15379"/>
        <dbReference type="ChEBI" id="CHEBI:16480"/>
        <dbReference type="ChEBI" id="CHEBI:17632"/>
        <dbReference type="ChEBI" id="CHEBI:57783"/>
        <dbReference type="ChEBI" id="CHEBI:58349"/>
        <dbReference type="EC" id="1.14.12.17"/>
    </reaction>
</comment>
<dbReference type="SUPFAM" id="SSF63380">
    <property type="entry name" value="Riboflavin synthase domain-like"/>
    <property type="match status" value="1"/>
</dbReference>
<evidence type="ECO:0000256" key="6">
    <source>
        <dbReference type="ARBA" id="ARBA00022630"/>
    </source>
</evidence>
<dbReference type="GO" id="GO:0019825">
    <property type="term" value="F:oxygen binding"/>
    <property type="evidence" value="ECO:0007669"/>
    <property type="project" value="InterPro"/>
</dbReference>
<dbReference type="InterPro" id="IPR012292">
    <property type="entry name" value="Globin/Proto"/>
</dbReference>
<comment type="catalytic activity">
    <reaction evidence="13 15">
        <text>2 nitric oxide + NADH + 2 O2 = 2 nitrate + NAD(+) + H(+)</text>
        <dbReference type="Rhea" id="RHEA:19469"/>
        <dbReference type="ChEBI" id="CHEBI:15378"/>
        <dbReference type="ChEBI" id="CHEBI:15379"/>
        <dbReference type="ChEBI" id="CHEBI:16480"/>
        <dbReference type="ChEBI" id="CHEBI:17632"/>
        <dbReference type="ChEBI" id="CHEBI:57540"/>
        <dbReference type="ChEBI" id="CHEBI:57945"/>
        <dbReference type="EC" id="1.14.12.17"/>
    </reaction>
</comment>
<keyword evidence="12 15" id="KW-0520">NAD</keyword>
<accession>A0AAP5GYA6</accession>
<feature type="active site" description="Charge relay system" evidence="15">
    <location>
        <position position="137"/>
    </location>
</feature>
<dbReference type="Gene3D" id="1.10.490.10">
    <property type="entry name" value="Globins"/>
    <property type="match status" value="1"/>
</dbReference>
<dbReference type="FunFam" id="3.40.50.80:FF:000010">
    <property type="entry name" value="Flavohemoprotein"/>
    <property type="match status" value="1"/>
</dbReference>
<keyword evidence="9 15" id="KW-0521">NADP</keyword>
<feature type="binding site" evidence="15">
    <location>
        <begin position="206"/>
        <end position="209"/>
    </location>
    <ligand>
        <name>FAD</name>
        <dbReference type="ChEBI" id="CHEBI:57692"/>
    </ligand>
</feature>
<dbReference type="GO" id="GO:0008941">
    <property type="term" value="F:nitric oxide dioxygenase NAD(P)H activity"/>
    <property type="evidence" value="ECO:0007669"/>
    <property type="project" value="UniProtKB-UniRule"/>
</dbReference>
<keyword evidence="4 15" id="KW-0349">Heme</keyword>
<comment type="domain">
    <text evidence="15">Consists of two distinct domains; an N-terminal heme-containing oxygen-binding domain and a C-terminal reductase domain with binding sites for FAD and NAD(P)H.</text>
</comment>
<dbReference type="PRINTS" id="PR00371">
    <property type="entry name" value="FPNCR"/>
</dbReference>
<dbReference type="Gene3D" id="2.40.30.10">
    <property type="entry name" value="Translation factors"/>
    <property type="match status" value="1"/>
</dbReference>
<evidence type="ECO:0000256" key="13">
    <source>
        <dbReference type="ARBA" id="ARBA00048649"/>
    </source>
</evidence>
<comment type="cofactor">
    <cofactor evidence="15">
        <name>heme b</name>
        <dbReference type="ChEBI" id="CHEBI:60344"/>
    </cofactor>
    <text evidence="15">Binds 1 heme b (iron(II)-protoporphyrin IX) group per subunit.</text>
</comment>
<dbReference type="InterPro" id="IPR001709">
    <property type="entry name" value="Flavoprot_Pyr_Nucl_cyt_Rdtase"/>
</dbReference>
<dbReference type="FunFam" id="2.40.30.10:FF:000034">
    <property type="entry name" value="Flavohemoprotein"/>
    <property type="match status" value="1"/>
</dbReference>
<dbReference type="InterPro" id="IPR017927">
    <property type="entry name" value="FAD-bd_FR_type"/>
</dbReference>
<protein>
    <recommendedName>
        <fullName evidence="15">Flavohemoprotein</fullName>
    </recommendedName>
    <alternativeName>
        <fullName evidence="15">Flavohemoglobin</fullName>
    </alternativeName>
    <alternativeName>
        <fullName evidence="15">Hemoglobin-like protein</fullName>
    </alternativeName>
    <alternativeName>
        <fullName evidence="15">Nitric oxide dioxygenase</fullName>
        <shortName evidence="15">NO oxygenase</shortName>
        <shortName evidence="15">NOD</shortName>
        <ecNumber evidence="15">1.14.12.17</ecNumber>
    </alternativeName>
</protein>
<keyword evidence="6 15" id="KW-0285">Flavoprotein</keyword>
<dbReference type="InterPro" id="IPR000971">
    <property type="entry name" value="Globin"/>
</dbReference>
<comment type="similarity">
    <text evidence="2 15">Belongs to the globin family. Two-domain flavohemoproteins subfamily.</text>
</comment>
<feature type="binding site" evidence="15">
    <location>
        <begin position="276"/>
        <end position="281"/>
    </location>
    <ligand>
        <name>NADP(+)</name>
        <dbReference type="ChEBI" id="CHEBI:58349"/>
    </ligand>
</feature>
<feature type="active site" description="Charge relay system" evidence="15">
    <location>
        <position position="95"/>
    </location>
</feature>
<name>A0AAP5GYA6_PAEAM</name>
<evidence type="ECO:0000256" key="3">
    <source>
        <dbReference type="ARBA" id="ARBA00022448"/>
    </source>
</evidence>
<dbReference type="Gene3D" id="3.40.50.80">
    <property type="entry name" value="Nucleotide-binding domain of ferredoxin-NADP reductase (FNR) module"/>
    <property type="match status" value="1"/>
</dbReference>
<comment type="similarity">
    <text evidence="1 15">In the C-terminal section; belongs to the flavoprotein pyridine nucleotide cytochrome reductase family.</text>
</comment>
<dbReference type="InterPro" id="IPR017938">
    <property type="entry name" value="Riboflavin_synthase-like_b-brl"/>
</dbReference>
<dbReference type="EMBL" id="JAVDTR010000002">
    <property type="protein sequence ID" value="MDR6722372.1"/>
    <property type="molecule type" value="Genomic_DNA"/>
</dbReference>
<feature type="binding site" evidence="15">
    <location>
        <begin position="397"/>
        <end position="400"/>
    </location>
    <ligand>
        <name>FAD</name>
        <dbReference type="ChEBI" id="CHEBI:57692"/>
    </ligand>
</feature>
<evidence type="ECO:0000256" key="12">
    <source>
        <dbReference type="ARBA" id="ARBA00023027"/>
    </source>
</evidence>
<evidence type="ECO:0000256" key="14">
    <source>
        <dbReference type="ARBA" id="ARBA00049433"/>
    </source>
</evidence>
<evidence type="ECO:0000256" key="10">
    <source>
        <dbReference type="ARBA" id="ARBA00023002"/>
    </source>
</evidence>
<reference evidence="18" key="1">
    <citation type="submission" date="2023-07" db="EMBL/GenBank/DDBJ databases">
        <title>Sorghum-associated microbial communities from plants grown in Nebraska, USA.</title>
        <authorList>
            <person name="Schachtman D."/>
        </authorList>
    </citation>
    <scope>NUCLEOTIDE SEQUENCE</scope>
    <source>
        <strain evidence="18">BE80</strain>
    </source>
</reference>
<feature type="site" description="Involved in heme-bound ligand stabilization and O-O bond activation" evidence="15">
    <location>
        <position position="29"/>
    </location>
</feature>
<evidence type="ECO:0000313" key="18">
    <source>
        <dbReference type="EMBL" id="MDR6722372.1"/>
    </source>
</evidence>
<evidence type="ECO:0000256" key="15">
    <source>
        <dbReference type="HAMAP-Rule" id="MF_01252"/>
    </source>
</evidence>
<evidence type="ECO:0000256" key="2">
    <source>
        <dbReference type="ARBA" id="ARBA00008414"/>
    </source>
</evidence>
<dbReference type="PROSITE" id="PS51384">
    <property type="entry name" value="FAD_FR"/>
    <property type="match status" value="1"/>
</dbReference>
<dbReference type="GO" id="GO:0005344">
    <property type="term" value="F:oxygen carrier activity"/>
    <property type="evidence" value="ECO:0007669"/>
    <property type="project" value="UniProtKB-UniRule"/>
</dbReference>
<keyword evidence="15" id="KW-0216">Detoxification</keyword>
<dbReference type="PANTHER" id="PTHR43396">
    <property type="entry name" value="FLAVOHEMOPROTEIN"/>
    <property type="match status" value="1"/>
</dbReference>
<dbReference type="HAMAP" id="MF_01252">
    <property type="entry name" value="Hmp"/>
    <property type="match status" value="1"/>
</dbReference>
<evidence type="ECO:0000256" key="8">
    <source>
        <dbReference type="ARBA" id="ARBA00022827"/>
    </source>
</evidence>
<evidence type="ECO:0000256" key="7">
    <source>
        <dbReference type="ARBA" id="ARBA00022723"/>
    </source>
</evidence>
<dbReference type="PANTHER" id="PTHR43396:SF3">
    <property type="entry name" value="FLAVOHEMOPROTEIN"/>
    <property type="match status" value="1"/>
</dbReference>
<dbReference type="InterPro" id="IPR023950">
    <property type="entry name" value="Hmp"/>
</dbReference>
<feature type="site" description="Influences the redox potential of the prosthetic heme and FAD groups" evidence="15">
    <location>
        <position position="84"/>
    </location>
</feature>
<feature type="binding site" evidence="15">
    <location>
        <position position="190"/>
    </location>
    <ligand>
        <name>FAD</name>
        <dbReference type="ChEBI" id="CHEBI:57692"/>
    </ligand>
</feature>
<comment type="caution">
    <text evidence="18">The sequence shown here is derived from an EMBL/GenBank/DDBJ whole genome shotgun (WGS) entry which is preliminary data.</text>
</comment>
<keyword evidence="3 15" id="KW-0813">Transport</keyword>
<comment type="function">
    <text evidence="15">Is involved in NO detoxification in an aerobic process, termed nitric oxide dioxygenase (NOD) reaction that utilizes O(2) and NAD(P)H to convert NO to nitrate, which protects the bacterium from various noxious nitrogen compounds. Therefore, plays a central role in the inducible response to nitrosative stress.</text>
</comment>
<keyword evidence="18" id="KW-0223">Dioxygenase</keyword>